<dbReference type="EnsemblPlants" id="evm.model.06.229">
    <property type="protein sequence ID" value="cds.evm.model.06.229"/>
    <property type="gene ID" value="evm.TU.06.229"/>
</dbReference>
<organism evidence="3 4">
    <name type="scientific">Cannabis sativa</name>
    <name type="common">Hemp</name>
    <name type="synonym">Marijuana</name>
    <dbReference type="NCBI Taxonomy" id="3483"/>
    <lineage>
        <taxon>Eukaryota</taxon>
        <taxon>Viridiplantae</taxon>
        <taxon>Streptophyta</taxon>
        <taxon>Embryophyta</taxon>
        <taxon>Tracheophyta</taxon>
        <taxon>Spermatophyta</taxon>
        <taxon>Magnoliopsida</taxon>
        <taxon>eudicotyledons</taxon>
        <taxon>Gunneridae</taxon>
        <taxon>Pentapetalae</taxon>
        <taxon>rosids</taxon>
        <taxon>fabids</taxon>
        <taxon>Rosales</taxon>
        <taxon>Cannabaceae</taxon>
        <taxon>Cannabis</taxon>
    </lineage>
</organism>
<evidence type="ECO:0000256" key="1">
    <source>
        <dbReference type="SAM" id="SignalP"/>
    </source>
</evidence>
<name>A0A803PXI5_CANSA</name>
<proteinExistence type="predicted"/>
<dbReference type="Gramene" id="evm.model.06.229">
    <property type="protein sequence ID" value="cds.evm.model.06.229"/>
    <property type="gene ID" value="evm.TU.06.229"/>
</dbReference>
<dbReference type="Pfam" id="PF22936">
    <property type="entry name" value="Pol_BBD"/>
    <property type="match status" value="1"/>
</dbReference>
<keyword evidence="1" id="KW-0732">Signal</keyword>
<feature type="domain" description="Retrovirus-related Pol polyprotein from transposon TNT 1-94-like beta-barrel" evidence="2">
    <location>
        <begin position="52"/>
        <end position="102"/>
    </location>
</feature>
<dbReference type="AlphaFoldDB" id="A0A803PXI5"/>
<accession>A0A803PXI5</accession>
<dbReference type="EMBL" id="UZAU01000556">
    <property type="status" value="NOT_ANNOTATED_CDS"/>
    <property type="molecule type" value="Genomic_DNA"/>
</dbReference>
<dbReference type="Proteomes" id="UP000596661">
    <property type="component" value="Chromosome 6"/>
</dbReference>
<evidence type="ECO:0000313" key="3">
    <source>
        <dbReference type="EnsemblPlants" id="cds.evm.model.06.229"/>
    </source>
</evidence>
<feature type="chain" id="PRO_5031068454" description="Retrovirus-related Pol polyprotein from transposon TNT 1-94-like beta-barrel domain-containing protein" evidence="1">
    <location>
        <begin position="16"/>
        <end position="110"/>
    </location>
</feature>
<reference evidence="3" key="1">
    <citation type="submission" date="2018-11" db="EMBL/GenBank/DDBJ databases">
        <authorList>
            <person name="Grassa J C."/>
        </authorList>
    </citation>
    <scope>NUCLEOTIDE SEQUENCE [LARGE SCALE GENOMIC DNA]</scope>
</reference>
<keyword evidence="4" id="KW-1185">Reference proteome</keyword>
<protein>
    <recommendedName>
        <fullName evidence="2">Retrovirus-related Pol polyprotein from transposon TNT 1-94-like beta-barrel domain-containing protein</fullName>
    </recommendedName>
</protein>
<evidence type="ECO:0000259" key="2">
    <source>
        <dbReference type="Pfam" id="PF22936"/>
    </source>
</evidence>
<reference evidence="3" key="2">
    <citation type="submission" date="2021-03" db="UniProtKB">
        <authorList>
            <consortium name="EnsemblPlants"/>
        </authorList>
    </citation>
    <scope>IDENTIFICATION</scope>
</reference>
<sequence>MLFCLTMNKVAFVLTTLKPFVPEPFTDKEKEAEREKQQKEFDSWVENNFLCASCHICDDHAMFQTYTTTDDKKVLLEDSHTTIVAGIGNVELKFTLGKTFIIAKRCNEYS</sequence>
<feature type="signal peptide" evidence="1">
    <location>
        <begin position="1"/>
        <end position="15"/>
    </location>
</feature>
<dbReference type="InterPro" id="IPR054722">
    <property type="entry name" value="PolX-like_BBD"/>
</dbReference>
<evidence type="ECO:0000313" key="4">
    <source>
        <dbReference type="Proteomes" id="UP000596661"/>
    </source>
</evidence>